<comment type="caution">
    <text evidence="2">The sequence shown here is derived from an EMBL/GenBank/DDBJ whole genome shotgun (WGS) entry which is preliminary data.</text>
</comment>
<gene>
    <name evidence="2" type="ORF">AMELA_G00164420</name>
</gene>
<sequence>MEMMFIRMATRHTDIIIQSAAPVDCWVTGGSGLLLLPLGSFSLPLGLPVVVLVGFLQDAVLQDARGRSNSFKFPPFILDSFSYCGLMNTQVLRNAFQPFPALCITIMCLLRSCKG</sequence>
<dbReference type="Proteomes" id="UP000593565">
    <property type="component" value="Unassembled WGS sequence"/>
</dbReference>
<reference evidence="2 3" key="1">
    <citation type="submission" date="2020-02" db="EMBL/GenBank/DDBJ databases">
        <title>A chromosome-scale genome assembly of the black bullhead catfish (Ameiurus melas).</title>
        <authorList>
            <person name="Wen M."/>
            <person name="Zham M."/>
            <person name="Cabau C."/>
            <person name="Klopp C."/>
            <person name="Donnadieu C."/>
            <person name="Roques C."/>
            <person name="Bouchez O."/>
            <person name="Lampietro C."/>
            <person name="Jouanno E."/>
            <person name="Herpin A."/>
            <person name="Louis A."/>
            <person name="Berthelot C."/>
            <person name="Parey E."/>
            <person name="Roest-Crollius H."/>
            <person name="Braasch I."/>
            <person name="Postlethwait J."/>
            <person name="Robinson-Rechavi M."/>
            <person name="Echchiki A."/>
            <person name="Begum T."/>
            <person name="Montfort J."/>
            <person name="Schartl M."/>
            <person name="Bobe J."/>
            <person name="Guiguen Y."/>
        </authorList>
    </citation>
    <scope>NUCLEOTIDE SEQUENCE [LARGE SCALE GENOMIC DNA]</scope>
    <source>
        <strain evidence="2">M_S1</strain>
        <tissue evidence="2">Blood</tissue>
    </source>
</reference>
<accession>A0A7J6AFJ9</accession>
<keyword evidence="3" id="KW-1185">Reference proteome</keyword>
<dbReference type="EMBL" id="JAAGNN010000013">
    <property type="protein sequence ID" value="KAF4081715.1"/>
    <property type="molecule type" value="Genomic_DNA"/>
</dbReference>
<evidence type="ECO:0000313" key="3">
    <source>
        <dbReference type="Proteomes" id="UP000593565"/>
    </source>
</evidence>
<evidence type="ECO:0000313" key="2">
    <source>
        <dbReference type="EMBL" id="KAF4081715.1"/>
    </source>
</evidence>
<keyword evidence="1" id="KW-0472">Membrane</keyword>
<keyword evidence="1" id="KW-0812">Transmembrane</keyword>
<feature type="transmembrane region" description="Helical" evidence="1">
    <location>
        <begin position="41"/>
        <end position="61"/>
    </location>
</feature>
<dbReference type="AlphaFoldDB" id="A0A7J6AFJ9"/>
<organism evidence="2 3">
    <name type="scientific">Ameiurus melas</name>
    <name type="common">Black bullhead</name>
    <name type="synonym">Silurus melas</name>
    <dbReference type="NCBI Taxonomy" id="219545"/>
    <lineage>
        <taxon>Eukaryota</taxon>
        <taxon>Metazoa</taxon>
        <taxon>Chordata</taxon>
        <taxon>Craniata</taxon>
        <taxon>Vertebrata</taxon>
        <taxon>Euteleostomi</taxon>
        <taxon>Actinopterygii</taxon>
        <taxon>Neopterygii</taxon>
        <taxon>Teleostei</taxon>
        <taxon>Ostariophysi</taxon>
        <taxon>Siluriformes</taxon>
        <taxon>Ictaluridae</taxon>
        <taxon>Ameiurus</taxon>
    </lineage>
</organism>
<proteinExistence type="predicted"/>
<name>A0A7J6AFJ9_AMEME</name>
<protein>
    <submittedName>
        <fullName evidence="2">Uncharacterized protein</fullName>
    </submittedName>
</protein>
<keyword evidence="1" id="KW-1133">Transmembrane helix</keyword>
<evidence type="ECO:0000256" key="1">
    <source>
        <dbReference type="SAM" id="Phobius"/>
    </source>
</evidence>